<name>A0A430QMU0_SCHBO</name>
<organism evidence="4 5">
    <name type="scientific">Schistosoma bovis</name>
    <name type="common">Blood fluke</name>
    <dbReference type="NCBI Taxonomy" id="6184"/>
    <lineage>
        <taxon>Eukaryota</taxon>
        <taxon>Metazoa</taxon>
        <taxon>Spiralia</taxon>
        <taxon>Lophotrochozoa</taxon>
        <taxon>Platyhelminthes</taxon>
        <taxon>Trematoda</taxon>
        <taxon>Digenea</taxon>
        <taxon>Strigeidida</taxon>
        <taxon>Schistosomatoidea</taxon>
        <taxon>Schistosomatidae</taxon>
        <taxon>Schistosoma</taxon>
    </lineage>
</organism>
<sequence length="63" mass="7291">MKDCQLILHDVPENTELGIDLKFWRVGKHFKGIKDIPLGVHFVYYRFRLVIGSKISSSKTSDI</sequence>
<dbReference type="PANTHER" id="PTHR12689">
    <property type="entry name" value="A1 CISTRON SPLICING FACTOR AAR2-RELATED"/>
    <property type="match status" value="1"/>
</dbReference>
<dbReference type="Pfam" id="PF20981">
    <property type="entry name" value="AAR2_1st"/>
    <property type="match status" value="1"/>
</dbReference>
<dbReference type="AlphaFoldDB" id="A0A430QMU0"/>
<dbReference type="InterPro" id="IPR033647">
    <property type="entry name" value="Aar2_N"/>
</dbReference>
<evidence type="ECO:0000313" key="4">
    <source>
        <dbReference type="EMBL" id="RTG88981.1"/>
    </source>
</evidence>
<evidence type="ECO:0000259" key="3">
    <source>
        <dbReference type="Pfam" id="PF20981"/>
    </source>
</evidence>
<protein>
    <recommendedName>
        <fullName evidence="1">Protein AAR2 homolog</fullName>
    </recommendedName>
    <alternativeName>
        <fullName evidence="2">AAR2 splicing factor homolog</fullName>
    </alternativeName>
</protein>
<gene>
    <name evidence="4" type="ORF">DC041_0006488</name>
</gene>
<dbReference type="Gene3D" id="2.60.34.20">
    <property type="match status" value="1"/>
</dbReference>
<proteinExistence type="predicted"/>
<dbReference type="CDD" id="cd13777">
    <property type="entry name" value="Aar2_N"/>
    <property type="match status" value="1"/>
</dbReference>
<dbReference type="EMBL" id="QMKO01001536">
    <property type="protein sequence ID" value="RTG88981.1"/>
    <property type="molecule type" value="Genomic_DNA"/>
</dbReference>
<evidence type="ECO:0000256" key="1">
    <source>
        <dbReference type="ARBA" id="ARBA00016372"/>
    </source>
</evidence>
<evidence type="ECO:0000313" key="5">
    <source>
        <dbReference type="Proteomes" id="UP000290809"/>
    </source>
</evidence>
<dbReference type="InterPro" id="IPR038516">
    <property type="entry name" value="AAR2_N_sf"/>
</dbReference>
<feature type="domain" description="AAR2 N-terminal" evidence="3">
    <location>
        <begin position="4"/>
        <end position="47"/>
    </location>
</feature>
<keyword evidence="5" id="KW-1185">Reference proteome</keyword>
<accession>A0A430QMU0</accession>
<dbReference type="InterPro" id="IPR007946">
    <property type="entry name" value="AAR2"/>
</dbReference>
<dbReference type="STRING" id="6184.A0A430QMU0"/>
<dbReference type="GO" id="GO:0000244">
    <property type="term" value="P:spliceosomal tri-snRNP complex assembly"/>
    <property type="evidence" value="ECO:0007669"/>
    <property type="project" value="TreeGrafter"/>
</dbReference>
<evidence type="ECO:0000256" key="2">
    <source>
        <dbReference type="ARBA" id="ARBA00030625"/>
    </source>
</evidence>
<comment type="caution">
    <text evidence="4">The sequence shown here is derived from an EMBL/GenBank/DDBJ whole genome shotgun (WGS) entry which is preliminary data.</text>
</comment>
<reference evidence="4 5" key="1">
    <citation type="journal article" date="2019" name="PLoS Pathog.">
        <title>Genome sequence of the bovine parasite Schistosoma bovis Tanzania.</title>
        <authorList>
            <person name="Oey H."/>
            <person name="Zakrzewski M."/>
            <person name="Gobert G."/>
            <person name="Gravermann K."/>
            <person name="Stoye J."/>
            <person name="Jones M."/>
            <person name="Mcmanus D."/>
            <person name="Krause L."/>
        </authorList>
    </citation>
    <scope>NUCLEOTIDE SEQUENCE [LARGE SCALE GENOMIC DNA]</scope>
    <source>
        <strain evidence="4 5">TAN1997</strain>
    </source>
</reference>
<dbReference type="PANTHER" id="PTHR12689:SF4">
    <property type="entry name" value="PROTEIN AAR2 HOMOLOG"/>
    <property type="match status" value="1"/>
</dbReference>
<dbReference type="Proteomes" id="UP000290809">
    <property type="component" value="Unassembled WGS sequence"/>
</dbReference>